<organism evidence="2 3">
    <name type="scientific">Actinomadura gamaensis</name>
    <dbReference type="NCBI Taxonomy" id="1763541"/>
    <lineage>
        <taxon>Bacteria</taxon>
        <taxon>Bacillati</taxon>
        <taxon>Actinomycetota</taxon>
        <taxon>Actinomycetes</taxon>
        <taxon>Streptosporangiales</taxon>
        <taxon>Thermomonosporaceae</taxon>
        <taxon>Actinomadura</taxon>
    </lineage>
</organism>
<keyword evidence="3" id="KW-1185">Reference proteome</keyword>
<sequence>MTENYTGWRKASYSDLSSMWALRQRGEVGVLGDQDDHLVPLVRRDLVAVARSRPHTSQCASAHDPAQRFAYDQ</sequence>
<reference evidence="3" key="1">
    <citation type="journal article" date="2019" name="Int. J. Syst. Evol. Microbiol.">
        <title>The Global Catalogue of Microorganisms (GCM) 10K type strain sequencing project: providing services to taxonomists for standard genome sequencing and annotation.</title>
        <authorList>
            <consortium name="The Broad Institute Genomics Platform"/>
            <consortium name="The Broad Institute Genome Sequencing Center for Infectious Disease"/>
            <person name="Wu L."/>
            <person name="Ma J."/>
        </authorList>
    </citation>
    <scope>NUCLEOTIDE SEQUENCE [LARGE SCALE GENOMIC DNA]</scope>
    <source>
        <strain evidence="3">KLKA75</strain>
    </source>
</reference>
<protein>
    <submittedName>
        <fullName evidence="2">Uncharacterized protein</fullName>
    </submittedName>
</protein>
<dbReference type="EMBL" id="JBHSIT010000006">
    <property type="protein sequence ID" value="MFC4909891.1"/>
    <property type="molecule type" value="Genomic_DNA"/>
</dbReference>
<evidence type="ECO:0000313" key="2">
    <source>
        <dbReference type="EMBL" id="MFC4909891.1"/>
    </source>
</evidence>
<evidence type="ECO:0000256" key="1">
    <source>
        <dbReference type="SAM" id="MobiDB-lite"/>
    </source>
</evidence>
<name>A0ABV9U2M1_9ACTN</name>
<dbReference type="Proteomes" id="UP001595872">
    <property type="component" value="Unassembled WGS sequence"/>
</dbReference>
<gene>
    <name evidence="2" type="ORF">ACFPCY_21400</name>
</gene>
<comment type="caution">
    <text evidence="2">The sequence shown here is derived from an EMBL/GenBank/DDBJ whole genome shotgun (WGS) entry which is preliminary data.</text>
</comment>
<accession>A0ABV9U2M1</accession>
<feature type="region of interest" description="Disordered" evidence="1">
    <location>
        <begin position="53"/>
        <end position="73"/>
    </location>
</feature>
<proteinExistence type="predicted"/>
<evidence type="ECO:0000313" key="3">
    <source>
        <dbReference type="Proteomes" id="UP001595872"/>
    </source>
</evidence>
<dbReference type="RefSeq" id="WP_378257780.1">
    <property type="nucleotide sequence ID" value="NZ_JBHSIT010000006.1"/>
</dbReference>